<dbReference type="EMBL" id="JAPHEH010000001">
    <property type="protein sequence ID" value="MDG4474842.1"/>
    <property type="molecule type" value="Genomic_DNA"/>
</dbReference>
<evidence type="ECO:0000256" key="6">
    <source>
        <dbReference type="ARBA" id="ARBA00022695"/>
    </source>
</evidence>
<dbReference type="Gene3D" id="3.90.940.10">
    <property type="match status" value="1"/>
</dbReference>
<evidence type="ECO:0000256" key="2">
    <source>
        <dbReference type="ARBA" id="ARBA00012418"/>
    </source>
</evidence>
<comment type="caution">
    <text evidence="12">The sequence shown here is derived from an EMBL/GenBank/DDBJ whole genome shotgun (WGS) entry which is preliminary data.</text>
</comment>
<evidence type="ECO:0000256" key="8">
    <source>
        <dbReference type="ARBA" id="ARBA00029924"/>
    </source>
</evidence>
<dbReference type="RefSeq" id="WP_307631822.1">
    <property type="nucleotide sequence ID" value="NZ_JAPHEH010000001.1"/>
</dbReference>
<keyword evidence="7" id="KW-0804">Transcription</keyword>
<evidence type="ECO:0000256" key="7">
    <source>
        <dbReference type="ARBA" id="ARBA00023163"/>
    </source>
</evidence>
<evidence type="ECO:0000256" key="4">
    <source>
        <dbReference type="ARBA" id="ARBA00022478"/>
    </source>
</evidence>
<reference evidence="12" key="2">
    <citation type="submission" date="2022-10" db="EMBL/GenBank/DDBJ databases">
        <authorList>
            <person name="Aronson H.S."/>
        </authorList>
    </citation>
    <scope>NUCLEOTIDE SEQUENCE</scope>
    <source>
        <strain evidence="12">RS19-109</strain>
    </source>
</reference>
<evidence type="ECO:0000256" key="3">
    <source>
        <dbReference type="ARBA" id="ARBA00013725"/>
    </source>
</evidence>
<evidence type="ECO:0000256" key="1">
    <source>
        <dbReference type="ARBA" id="ARBA00006711"/>
    </source>
</evidence>
<dbReference type="EC" id="2.7.7.6" evidence="2"/>
<name>A0A9X4MLA7_9BACT</name>
<evidence type="ECO:0000313" key="12">
    <source>
        <dbReference type="EMBL" id="MDG4474842.1"/>
    </source>
</evidence>
<comment type="catalytic activity">
    <reaction evidence="10">
        <text>RNA(n) + a ribonucleoside 5'-triphosphate = RNA(n+1) + diphosphate</text>
        <dbReference type="Rhea" id="RHEA:21248"/>
        <dbReference type="Rhea" id="RHEA-COMP:14527"/>
        <dbReference type="Rhea" id="RHEA-COMP:17342"/>
        <dbReference type="ChEBI" id="CHEBI:33019"/>
        <dbReference type="ChEBI" id="CHEBI:61557"/>
        <dbReference type="ChEBI" id="CHEBI:140395"/>
        <dbReference type="EC" id="2.7.7.6"/>
    </reaction>
</comment>
<feature type="region of interest" description="Disordered" evidence="11">
    <location>
        <begin position="78"/>
        <end position="97"/>
    </location>
</feature>
<keyword evidence="4 12" id="KW-0240">DNA-directed RNA polymerase</keyword>
<dbReference type="SUPFAM" id="SSF63562">
    <property type="entry name" value="RPB6/omega subunit-like"/>
    <property type="match status" value="1"/>
</dbReference>
<dbReference type="PANTHER" id="PTHR34476">
    <property type="entry name" value="DNA-DIRECTED RNA POLYMERASE SUBUNIT OMEGA"/>
    <property type="match status" value="1"/>
</dbReference>
<dbReference type="GO" id="GO:0003677">
    <property type="term" value="F:DNA binding"/>
    <property type="evidence" value="ECO:0007669"/>
    <property type="project" value="InterPro"/>
</dbReference>
<evidence type="ECO:0000256" key="9">
    <source>
        <dbReference type="ARBA" id="ARBA00030998"/>
    </source>
</evidence>
<dbReference type="Proteomes" id="UP001154240">
    <property type="component" value="Unassembled WGS sequence"/>
</dbReference>
<dbReference type="GO" id="GO:0000428">
    <property type="term" value="C:DNA-directed RNA polymerase complex"/>
    <property type="evidence" value="ECO:0007669"/>
    <property type="project" value="UniProtKB-KW"/>
</dbReference>
<evidence type="ECO:0000313" key="13">
    <source>
        <dbReference type="Proteomes" id="UP001154240"/>
    </source>
</evidence>
<dbReference type="PANTHER" id="PTHR34476:SF1">
    <property type="entry name" value="DNA-DIRECTED RNA POLYMERASE SUBUNIT OMEGA"/>
    <property type="match status" value="1"/>
</dbReference>
<reference evidence="12" key="1">
    <citation type="journal article" date="2022" name="bioRxiv">
        <title>Thiovibrio frasassiensisgen. nov., sp. nov., an autotrophic, elemental sulfur disproportionating bacterium isolated from sulfidic karst sediment, and proposal of Thiovibrionaceae fam. nov.</title>
        <authorList>
            <person name="Aronson H."/>
            <person name="Thomas C."/>
            <person name="Bhattacharyya M."/>
            <person name="Eckstein S."/>
            <person name="Jensen S."/>
            <person name="Barco R."/>
            <person name="Macalady J."/>
            <person name="Amend J."/>
        </authorList>
    </citation>
    <scope>NUCLEOTIDE SEQUENCE</scope>
    <source>
        <strain evidence="12">RS19-109</strain>
    </source>
</reference>
<comment type="similarity">
    <text evidence="1">Belongs to the RNA polymerase subunit omega family.</text>
</comment>
<dbReference type="SMART" id="SM01409">
    <property type="entry name" value="RNA_pol_Rpb6"/>
    <property type="match status" value="1"/>
</dbReference>
<gene>
    <name evidence="12" type="primary">rpoZ</name>
    <name evidence="12" type="ORF">OLX77_01540</name>
</gene>
<dbReference type="NCBIfam" id="TIGR00690">
    <property type="entry name" value="rpoZ"/>
    <property type="match status" value="1"/>
</dbReference>
<dbReference type="InterPro" id="IPR003716">
    <property type="entry name" value="DNA-dir_RNA_pol_omega"/>
</dbReference>
<sequence>MARITVEDCLSQIGNENRFSLIHLAVERVKQHRKNAPFLVKCKNKEIVATLREIASGEVSFATIKNFTPSKEEVAAQEDTSVLTVQKGDGSTEQASL</sequence>
<dbReference type="InterPro" id="IPR036161">
    <property type="entry name" value="RPB6/omega-like_sf"/>
</dbReference>
<protein>
    <recommendedName>
        <fullName evidence="3">DNA-directed RNA polymerase subunit omega</fullName>
        <ecNumber evidence="2">2.7.7.6</ecNumber>
    </recommendedName>
    <alternativeName>
        <fullName evidence="9">RNA polymerase omega subunit</fullName>
    </alternativeName>
    <alternativeName>
        <fullName evidence="8">Transcriptase subunit omega</fullName>
    </alternativeName>
</protein>
<keyword evidence="13" id="KW-1185">Reference proteome</keyword>
<evidence type="ECO:0000256" key="10">
    <source>
        <dbReference type="ARBA" id="ARBA00048552"/>
    </source>
</evidence>
<dbReference type="GO" id="GO:0003899">
    <property type="term" value="F:DNA-directed RNA polymerase activity"/>
    <property type="evidence" value="ECO:0007669"/>
    <property type="project" value="UniProtKB-EC"/>
</dbReference>
<evidence type="ECO:0000256" key="11">
    <source>
        <dbReference type="SAM" id="MobiDB-lite"/>
    </source>
</evidence>
<keyword evidence="6 12" id="KW-0548">Nucleotidyltransferase</keyword>
<dbReference type="AlphaFoldDB" id="A0A9X4MLA7"/>
<accession>A0A9X4MLA7</accession>
<organism evidence="12 13">
    <name type="scientific">Thiovibrio frasassiensis</name>
    <dbReference type="NCBI Taxonomy" id="2984131"/>
    <lineage>
        <taxon>Bacteria</taxon>
        <taxon>Pseudomonadati</taxon>
        <taxon>Thermodesulfobacteriota</taxon>
        <taxon>Desulfobulbia</taxon>
        <taxon>Desulfobulbales</taxon>
        <taxon>Thiovibrionaceae</taxon>
        <taxon>Thiovibrio</taxon>
    </lineage>
</organism>
<keyword evidence="5 12" id="KW-0808">Transferase</keyword>
<dbReference type="InterPro" id="IPR006110">
    <property type="entry name" value="Pol_omega/Rpo6/RPB6"/>
</dbReference>
<evidence type="ECO:0000256" key="5">
    <source>
        <dbReference type="ARBA" id="ARBA00022679"/>
    </source>
</evidence>
<dbReference type="GO" id="GO:0006351">
    <property type="term" value="P:DNA-templated transcription"/>
    <property type="evidence" value="ECO:0007669"/>
    <property type="project" value="InterPro"/>
</dbReference>
<dbReference type="Pfam" id="PF01192">
    <property type="entry name" value="RNA_pol_Rpb6"/>
    <property type="match status" value="1"/>
</dbReference>
<proteinExistence type="inferred from homology"/>